<proteinExistence type="predicted"/>
<dbReference type="Gene3D" id="3.50.50.60">
    <property type="entry name" value="FAD/NAD(P)-binding domain"/>
    <property type="match status" value="1"/>
</dbReference>
<dbReference type="SUPFAM" id="SSF51905">
    <property type="entry name" value="FAD/NAD(P)-binding domain"/>
    <property type="match status" value="2"/>
</dbReference>
<sequence>MKKITSIAIIGAGPSAVSVYMELVRSQHFNLKNITLFDPLGLMNSSGFISPSESTLTNTSVGVTSLSYQDLMDFYKWTSVKYQDKGITATDFVPRSMVREYCLDRFHQAKSFVSVFGCTTEVIPRSVDSFSWDGSTFTVKDSTGSQHQFDALINATGVEQVEPREDLQVSDSYISNPYPETTFIDQIEPQDNVLVIGSKLSAIDVAVALGNKGANITMVSRSGKLPSVRDALLIEPDQRIIAEDDSNIDSLLTKLESFVETIENSECDDGALLLDADIQLCESGDNNWQRAIGFFVEQVNELWPMMDDSQKTKFEKLSQPFFGRYVSAFPIQNAKKLQSLIRSGMLRLAKGDVSDVVSLREGMLVGHQALEGQHYDWVINATGIMSKPLTEAFQQSYKAMGAEFNKYGGVVIDTDAMRVEIPESEVPYYLIGGAAKGELLVLNYLRSSAVQARKITDDLIRLTKCESSKLVSEVA</sequence>
<evidence type="ECO:0000313" key="2">
    <source>
        <dbReference type="EMBL" id="GLQ75832.1"/>
    </source>
</evidence>
<dbReference type="InterPro" id="IPR052189">
    <property type="entry name" value="L-asp_N-monooxygenase_NS-form"/>
</dbReference>
<dbReference type="PANTHER" id="PTHR40254">
    <property type="entry name" value="BLR0577 PROTEIN"/>
    <property type="match status" value="1"/>
</dbReference>
<organism evidence="2 3">
    <name type="scientific">Vibrio penaeicida</name>
    <dbReference type="NCBI Taxonomy" id="104609"/>
    <lineage>
        <taxon>Bacteria</taxon>
        <taxon>Pseudomonadati</taxon>
        <taxon>Pseudomonadota</taxon>
        <taxon>Gammaproteobacteria</taxon>
        <taxon>Vibrionales</taxon>
        <taxon>Vibrionaceae</taxon>
        <taxon>Vibrio</taxon>
    </lineage>
</organism>
<name>A0AAV5NZ56_9VIBR</name>
<gene>
    <name evidence="2" type="ORF">GCM10007932_51950</name>
</gene>
<dbReference type="AlphaFoldDB" id="A0AAV5NZ56"/>
<dbReference type="RefSeq" id="WP_126606660.1">
    <property type="nucleotide sequence ID" value="NZ_AP025145.1"/>
</dbReference>
<evidence type="ECO:0000313" key="3">
    <source>
        <dbReference type="Proteomes" id="UP001156690"/>
    </source>
</evidence>
<keyword evidence="3" id="KW-1185">Reference proteome</keyword>
<dbReference type="Proteomes" id="UP001156690">
    <property type="component" value="Unassembled WGS sequence"/>
</dbReference>
<feature type="domain" description="FAD-dependent urate hydroxylase HpyO/Asp monooxygenase CreE-like FAD/NAD(P)-binding" evidence="1">
    <location>
        <begin position="8"/>
        <end position="158"/>
    </location>
</feature>
<dbReference type="InterPro" id="IPR036188">
    <property type="entry name" value="FAD/NAD-bd_sf"/>
</dbReference>
<protein>
    <recommendedName>
        <fullName evidence="1">FAD-dependent urate hydroxylase HpyO/Asp monooxygenase CreE-like FAD/NAD(P)-binding domain-containing protein</fullName>
    </recommendedName>
</protein>
<comment type="caution">
    <text evidence="2">The sequence shown here is derived from an EMBL/GenBank/DDBJ whole genome shotgun (WGS) entry which is preliminary data.</text>
</comment>
<reference evidence="3" key="1">
    <citation type="journal article" date="2019" name="Int. J. Syst. Evol. Microbiol.">
        <title>The Global Catalogue of Microorganisms (GCM) 10K type strain sequencing project: providing services to taxonomists for standard genome sequencing and annotation.</title>
        <authorList>
            <consortium name="The Broad Institute Genomics Platform"/>
            <consortium name="The Broad Institute Genome Sequencing Center for Infectious Disease"/>
            <person name="Wu L."/>
            <person name="Ma J."/>
        </authorList>
    </citation>
    <scope>NUCLEOTIDE SEQUENCE [LARGE SCALE GENOMIC DNA]</scope>
    <source>
        <strain evidence="3">NBRC 15640</strain>
    </source>
</reference>
<dbReference type="PANTHER" id="PTHR40254:SF1">
    <property type="entry name" value="BLR0577 PROTEIN"/>
    <property type="match status" value="1"/>
</dbReference>
<dbReference type="InterPro" id="IPR038732">
    <property type="entry name" value="HpyO/CreE_NAD-binding"/>
</dbReference>
<evidence type="ECO:0000259" key="1">
    <source>
        <dbReference type="Pfam" id="PF13454"/>
    </source>
</evidence>
<dbReference type="Pfam" id="PF13454">
    <property type="entry name" value="NAD_binding_9"/>
    <property type="match status" value="1"/>
</dbReference>
<dbReference type="EMBL" id="BSNX01000075">
    <property type="protein sequence ID" value="GLQ75832.1"/>
    <property type="molecule type" value="Genomic_DNA"/>
</dbReference>
<accession>A0AAV5NZ56</accession>